<dbReference type="InterPro" id="IPR009662">
    <property type="entry name" value="Malonate_deCO2ase_dsu"/>
</dbReference>
<keyword evidence="3 5" id="KW-0597">Phosphoprotein</keyword>
<dbReference type="HAMAP" id="MF_00710">
    <property type="entry name" value="Malonate_deCO2ase_dsu"/>
    <property type="match status" value="1"/>
</dbReference>
<evidence type="ECO:0000256" key="1">
    <source>
        <dbReference type="ARBA" id="ARBA00004496"/>
    </source>
</evidence>
<evidence type="ECO:0000256" key="2">
    <source>
        <dbReference type="ARBA" id="ARBA00022490"/>
    </source>
</evidence>
<keyword evidence="2" id="KW-0963">Cytoplasm</keyword>
<dbReference type="AlphaFoldDB" id="A0A1E3L0T0"/>
<name>A0A1E3L0T0_9BACL</name>
<gene>
    <name evidence="6" type="ORF">PTI45_03897</name>
</gene>
<dbReference type="Proteomes" id="UP000094578">
    <property type="component" value="Unassembled WGS sequence"/>
</dbReference>
<accession>A0A1E3L0T0</accession>
<comment type="subcellular location">
    <subcellularLocation>
        <location evidence="1">Cytoplasm</location>
    </subcellularLocation>
</comment>
<sequence>MEIIHLQYPAKQTLTQRAHIGVAGSGDLELLIEPSTDNQAYIQISTSANGFEDIWRAVFDRFFKIYSYAVKIEINDFGATPGVVNLRLTQAMEVLRDGQ</sequence>
<evidence type="ECO:0000256" key="4">
    <source>
        <dbReference type="NCBIfam" id="TIGR03130"/>
    </source>
</evidence>
<dbReference type="GO" id="GO:0005737">
    <property type="term" value="C:cytoplasm"/>
    <property type="evidence" value="ECO:0007669"/>
    <property type="project" value="UniProtKB-SubCell"/>
</dbReference>
<evidence type="ECO:0000313" key="7">
    <source>
        <dbReference type="Proteomes" id="UP000094578"/>
    </source>
</evidence>
<dbReference type="InterPro" id="IPR023439">
    <property type="entry name" value="Mal_deCO2ase/Cit_lyase_ACP"/>
</dbReference>
<comment type="PTM">
    <text evidence="5">Covalently binds the prosthetic group of malonate decarboxylase.</text>
</comment>
<evidence type="ECO:0000256" key="5">
    <source>
        <dbReference type="PIRSR" id="PIRSR609662-50"/>
    </source>
</evidence>
<feature type="modified residue" description="O-(phosphoribosyl dephospho-coenzyme A)serine" evidence="5">
    <location>
        <position position="25"/>
    </location>
</feature>
<dbReference type="Pfam" id="PF06857">
    <property type="entry name" value="ACP"/>
    <property type="match status" value="1"/>
</dbReference>
<dbReference type="NCBIfam" id="TIGR03130">
    <property type="entry name" value="malonate_delta"/>
    <property type="match status" value="1"/>
</dbReference>
<dbReference type="PATRIC" id="fig|1886670.3.peg.3924"/>
<dbReference type="NCBIfam" id="NF002293">
    <property type="entry name" value="PRK01220.1"/>
    <property type="match status" value="1"/>
</dbReference>
<protein>
    <recommendedName>
        <fullName evidence="4">Malonate decarboxylase acyl carrier protein</fullName>
    </recommendedName>
</protein>
<dbReference type="RefSeq" id="WP_069329242.1">
    <property type="nucleotide sequence ID" value="NZ_MDER01000075.1"/>
</dbReference>
<reference evidence="6 7" key="1">
    <citation type="submission" date="2016-08" db="EMBL/GenBank/DDBJ databases">
        <title>Genome sequencing of Paenibacillus sp. TI45-13ar, isolated from Korean traditional nuruk.</title>
        <authorList>
            <person name="Kim S.-J."/>
        </authorList>
    </citation>
    <scope>NUCLEOTIDE SEQUENCE [LARGE SCALE GENOMIC DNA]</scope>
    <source>
        <strain evidence="6 7">TI45-13ar</strain>
    </source>
</reference>
<dbReference type="STRING" id="1886670.PTI45_03897"/>
<proteinExistence type="inferred from homology"/>
<evidence type="ECO:0000313" key="6">
    <source>
        <dbReference type="EMBL" id="ODP26795.1"/>
    </source>
</evidence>
<comment type="caution">
    <text evidence="6">The sequence shown here is derived from an EMBL/GenBank/DDBJ whole genome shotgun (WGS) entry which is preliminary data.</text>
</comment>
<keyword evidence="7" id="KW-1185">Reference proteome</keyword>
<evidence type="ECO:0000256" key="3">
    <source>
        <dbReference type="ARBA" id="ARBA00022553"/>
    </source>
</evidence>
<dbReference type="EMBL" id="MDER01000075">
    <property type="protein sequence ID" value="ODP26795.1"/>
    <property type="molecule type" value="Genomic_DNA"/>
</dbReference>
<organism evidence="6 7">
    <name type="scientific">Paenibacillus nuruki</name>
    <dbReference type="NCBI Taxonomy" id="1886670"/>
    <lineage>
        <taxon>Bacteria</taxon>
        <taxon>Bacillati</taxon>
        <taxon>Bacillota</taxon>
        <taxon>Bacilli</taxon>
        <taxon>Bacillales</taxon>
        <taxon>Paenibacillaceae</taxon>
        <taxon>Paenibacillus</taxon>
    </lineage>
</organism>